<dbReference type="Gene3D" id="3.40.50.10610">
    <property type="entry name" value="ABC-type transport auxiliary lipoprotein component"/>
    <property type="match status" value="1"/>
</dbReference>
<dbReference type="Proteomes" id="UP001221208">
    <property type="component" value="Unassembled WGS sequence"/>
</dbReference>
<keyword evidence="3" id="KW-1185">Reference proteome</keyword>
<feature type="signal peptide" evidence="1">
    <location>
        <begin position="1"/>
        <end position="26"/>
    </location>
</feature>
<reference evidence="2 3" key="1">
    <citation type="submission" date="2022-10" db="EMBL/GenBank/DDBJ databases">
        <title>Janthinobacterium sp. hw3 Genome sequencing.</title>
        <authorList>
            <person name="Park S."/>
        </authorList>
    </citation>
    <scope>NUCLEOTIDE SEQUENCE [LARGE SCALE GENOMIC DNA]</scope>
    <source>
        <strain evidence="3">hw3</strain>
    </source>
</reference>
<name>A0ABT5JZX3_9BURK</name>
<proteinExistence type="predicted"/>
<sequence length="219" mass="22752">MLKKCLRLGACLLPALLVVGCATQQAPYDYTAFKQAKPRSIVVLPPLNNSPDLKATYSMLSQVTHPLAEAGYYVLPVAVVDETFKQNGLTSGADIHAVAPAKIQEIFGADAALYITVSKYGTSYQVIDSVTAVTADARLVDLKTGTVLWTGAASASSNEGGNNGGNLLGALITAAVKQIINTTTDASHPLAGVASARLLSGGLNNGLLYGPRSVNYSKN</sequence>
<evidence type="ECO:0000313" key="3">
    <source>
        <dbReference type="Proteomes" id="UP001221208"/>
    </source>
</evidence>
<feature type="chain" id="PRO_5046075907" evidence="1">
    <location>
        <begin position="27"/>
        <end position="219"/>
    </location>
</feature>
<dbReference type="Pfam" id="PF05643">
    <property type="entry name" value="GNA1162-like"/>
    <property type="match status" value="1"/>
</dbReference>
<organism evidence="2 3">
    <name type="scientific">Janthinobacterium fluminis</name>
    <dbReference type="NCBI Taxonomy" id="2987524"/>
    <lineage>
        <taxon>Bacteria</taxon>
        <taxon>Pseudomonadati</taxon>
        <taxon>Pseudomonadota</taxon>
        <taxon>Betaproteobacteria</taxon>
        <taxon>Burkholderiales</taxon>
        <taxon>Oxalobacteraceae</taxon>
        <taxon>Janthinobacterium</taxon>
    </lineage>
</organism>
<dbReference type="PROSITE" id="PS51257">
    <property type="entry name" value="PROKAR_LIPOPROTEIN"/>
    <property type="match status" value="1"/>
</dbReference>
<protein>
    <submittedName>
        <fullName evidence="2">DUF799 domain-containing protein</fullName>
    </submittedName>
</protein>
<accession>A0ABT5JZX3</accession>
<dbReference type="RefSeq" id="WP_273670430.1">
    <property type="nucleotide sequence ID" value="NZ_JAQQXR010000003.1"/>
</dbReference>
<keyword evidence="1" id="KW-0732">Signal</keyword>
<evidence type="ECO:0000256" key="1">
    <source>
        <dbReference type="SAM" id="SignalP"/>
    </source>
</evidence>
<dbReference type="EMBL" id="JAQQXR010000003">
    <property type="protein sequence ID" value="MDC8757750.1"/>
    <property type="molecule type" value="Genomic_DNA"/>
</dbReference>
<dbReference type="InterPro" id="IPR008517">
    <property type="entry name" value="GNA1162-like"/>
</dbReference>
<comment type="caution">
    <text evidence="2">The sequence shown here is derived from an EMBL/GenBank/DDBJ whole genome shotgun (WGS) entry which is preliminary data.</text>
</comment>
<gene>
    <name evidence="2" type="ORF">OIK44_09140</name>
</gene>
<evidence type="ECO:0000313" key="2">
    <source>
        <dbReference type="EMBL" id="MDC8757750.1"/>
    </source>
</evidence>